<reference evidence="2" key="1">
    <citation type="submission" date="2021-12" db="EMBL/GenBank/DDBJ databases">
        <authorList>
            <person name="King R."/>
        </authorList>
    </citation>
    <scope>NUCLEOTIDE SEQUENCE</scope>
</reference>
<feature type="compositionally biased region" description="Polar residues" evidence="1">
    <location>
        <begin position="2060"/>
        <end position="2072"/>
    </location>
</feature>
<dbReference type="Proteomes" id="UP001153292">
    <property type="component" value="Chromosome 28"/>
</dbReference>
<feature type="compositionally biased region" description="Basic and acidic residues" evidence="1">
    <location>
        <begin position="2006"/>
        <end position="2023"/>
    </location>
</feature>
<sequence length="2137" mass="247443">MALLHKSPALFIPDSTEDSIKKAKEMKKPQRKMYIPIKIQTNAIKKDDIAINATYISIEDLTNEEERKKARQRARNVEVRYLDSIRNIRDKIKSSYSCNKEQCPMVKERLVQHQIEHHSSTSPHHCQRKSQTTLQQTEPESVSVGTINHFETADAYLKKSVATSPKPSILKRAIVPKHSENQSMQTTPTFIDFSHPAQSYVSRLTKNDVQTNLNYNDLDKTEEFIPTENKISFTTSTNCVMKDDLRNVVMKWHEDIPVYPNFSLSVKNLRKTLINEFVEKIYSHINEENTDEEYENKVKLEIDDLLNTLPMWYPGAKKDQEMLKDNIKNNLIIKIKELRSRVDYKKITNTQMDERVGKNGHTNLTNQFQNENVVKLIENEIIDWLMQIKFKESEDIGRTINIIDTTDIFAKRLMPLLNKPVCTRNYKLILKSVIVETLNSLPNVFQYPKNKRLYLNRIAEELTNRLLYIQVKCKDSSSCQFLRDRKMYQMTVSSNSDIKLSSLNRMDCFNPYTLGPRFHIIEDVTDILADCIESISFDDIYKGNNASNTRQNSIESSETQTSIEVSNAIVESIRDALTEDIINDAQYSNNSIRRSCLTNAVSVYKSEQDLSRRSNFPVTSTPKRKTNQTEINKQNPEEIAYSKTISDIIRGWMKTLPKNFHDDKKFKYTVIMDLTGDIVDQIKTEQLVHLSDIDKNKIMYYTIFRWLYRFDIFEDNLSEDIPQIRDLINCLSQVPVPDLTRPRHGNRQTMANAKMKESKRDFFVPMGTDVLKDEISIWINEHSNINLKADVSNRSRMVEELANSLQNCLVNKRSETEINNVISNWLKKTMKSTEKENIDKFTETLKNRIVKLPQDDTLAKNLHIKIYRKLEAEANANAANPRQVSIMTHDLDDDKDETMKEFIAKYMEHNYDVDDTIARGAFTELLKTEIRKLNPPTRKEVYDKFTKPHDELSTDRLDKELQYIKIVSDWLKNIPIDNSFNTPHNRNRIEIVNDLARNIYEVEEERRRAPTAMDYDMYLASIISQFTNVLPIPPEHKGNVMFMIDELIGRIVSDRTPIICCQHPNQSDISKNTTGIQEQNISEFIHHYIHLNAGEFGDDQMKLDAWSSRLMKEVKKIIQQTADPSTLCKTQVYNKLINIPLPEHESVRLFGLELGYAKEISDWLKNLPLLPLQTQEANDQRVSMISELAEKFSEWDRKKITDPSSAPSNTNIEEFITQWIKRISLEPKKGIDISILIPQLLRRIENINKGSEVSTLESTKIENLSPVKPNKSKFRINKSRSKAQKCRPSCCGFDNSKAGQVIVDAIENWSNSLPLRSHNKYSNKSSKDDIARKLYQKVGDLSVDPQIMNDDSLFQELFEDEVNTVLSHLDQDPNIQKKKETLKNDLIEKVMEAKSIVQEAVAGGTYKLLLENTIEASIPNPKSNKQWYDPGFEIYKNRLADMFILDNFDHGNDAVKMKYERKIRHEVDKYFESAQNRNAAPIGKDEIYNELYSALFKVRVPNEASAVAEVEEVKTRCEIDIWFEGLPIREPTDLSELLEWDKILSMLAKRLHAMEKNGQSSEGKMHKEIAKWIIRFPLLGGEEYNVDKFAEDLQNRLKTSKEDRKYVTSSSKGKEIKKVAKRKGSFGNKSQIPGPSSKGQIWKSNNELSQTCCQLSADARKKPAELVLETVETWCERLPLPIITAQDEINNKIIRDNLLTQIIIKICALNGDPQTFNDEILYQYFLDVELDNLLTKVPICCQFENTKKYKKSQLIGAILQILPLMREEKACYEYKKELKSIINTVLEEPLDTTAEKVALFNKLKDEIVENYVQLHYYRDDDEGKQIYKANLHEIVSKYLQNIRDKSDISSMDSLMKQNQLTCELAKVPIPCERVIKDQVEEIRMREEVQEFFDSLALPEESEDKIALRNNIATSLSKRLKDIEQAGHSCENDSKMKKEIERCIKKINLEVAPEKIEDFVNTLKDNEAIRKTPPHKTSASQVLPNHLDSNHSDKRPNTGQNSSMKDWSSDKRSLNPPSEYKEFGGVHIPTSSSLSNQEGQQCNNQISTTVPTIKTPDGHENSLNQPQRYAQRQNNKKQGRNSDDEAANEVCKCESRIKSRLRVRPRCVLRRKDYCEECDQFGWIPMPYRMPLPRCYFY</sequence>
<evidence type="ECO:0000256" key="1">
    <source>
        <dbReference type="SAM" id="MobiDB-lite"/>
    </source>
</evidence>
<proteinExistence type="predicted"/>
<feature type="region of interest" description="Disordered" evidence="1">
    <location>
        <begin position="1969"/>
        <end position="2085"/>
    </location>
</feature>
<feature type="region of interest" description="Disordered" evidence="1">
    <location>
        <begin position="612"/>
        <end position="636"/>
    </location>
</feature>
<feature type="compositionally biased region" description="Polar residues" evidence="1">
    <location>
        <begin position="2028"/>
        <end position="2051"/>
    </location>
</feature>
<feature type="compositionally biased region" description="Polar residues" evidence="1">
    <location>
        <begin position="1627"/>
        <end position="1640"/>
    </location>
</feature>
<protein>
    <recommendedName>
        <fullName evidence="4">C2H2-type domain-containing protein</fullName>
    </recommendedName>
</protein>
<accession>A0ABN8EDK3</accession>
<name>A0ABN8EDK3_CHISP</name>
<feature type="region of interest" description="Disordered" evidence="1">
    <location>
        <begin position="1617"/>
        <end position="1640"/>
    </location>
</feature>
<evidence type="ECO:0008006" key="4">
    <source>
        <dbReference type="Google" id="ProtNLM"/>
    </source>
</evidence>
<organism evidence="2 3">
    <name type="scientific">Chilo suppressalis</name>
    <name type="common">Asiatic rice borer moth</name>
    <dbReference type="NCBI Taxonomy" id="168631"/>
    <lineage>
        <taxon>Eukaryota</taxon>
        <taxon>Metazoa</taxon>
        <taxon>Ecdysozoa</taxon>
        <taxon>Arthropoda</taxon>
        <taxon>Hexapoda</taxon>
        <taxon>Insecta</taxon>
        <taxon>Pterygota</taxon>
        <taxon>Neoptera</taxon>
        <taxon>Endopterygota</taxon>
        <taxon>Lepidoptera</taxon>
        <taxon>Glossata</taxon>
        <taxon>Ditrysia</taxon>
        <taxon>Pyraloidea</taxon>
        <taxon>Crambidae</taxon>
        <taxon>Crambinae</taxon>
        <taxon>Chilo</taxon>
    </lineage>
</organism>
<dbReference type="EMBL" id="OU963921">
    <property type="protein sequence ID" value="CAH0688471.1"/>
    <property type="molecule type" value="Genomic_DNA"/>
</dbReference>
<feature type="region of interest" description="Disordered" evidence="1">
    <location>
        <begin position="113"/>
        <end position="143"/>
    </location>
</feature>
<feature type="compositionally biased region" description="Polar residues" evidence="1">
    <location>
        <begin position="1996"/>
        <end position="2005"/>
    </location>
</feature>
<keyword evidence="3" id="KW-1185">Reference proteome</keyword>
<evidence type="ECO:0000313" key="2">
    <source>
        <dbReference type="EMBL" id="CAH0688471.1"/>
    </source>
</evidence>
<evidence type="ECO:0000313" key="3">
    <source>
        <dbReference type="Proteomes" id="UP001153292"/>
    </source>
</evidence>
<gene>
    <name evidence="2" type="ORF">CHILSU_LOCUS7592</name>
</gene>
<feature type="compositionally biased region" description="Polar residues" evidence="1">
    <location>
        <begin position="120"/>
        <end position="143"/>
    </location>
</feature>